<dbReference type="RefSeq" id="WP_353719085.1">
    <property type="nucleotide sequence ID" value="NZ_CP159289.1"/>
</dbReference>
<dbReference type="EMBL" id="CP159289">
    <property type="protein sequence ID" value="XCH23761.1"/>
    <property type="molecule type" value="Genomic_DNA"/>
</dbReference>
<protein>
    <submittedName>
        <fullName evidence="2">FdtA/QdtA family cupin domain-containing protein</fullName>
    </submittedName>
</protein>
<sequence length="127" mass="14556">MAQLINLKTFTDTRGSLTVIERVIPFEIKRIFYVNDRDYFARDEGDFGNIKLAVVCLKGRCLITSQTGTEMQRFILHTADQCLLLTPEDRYEMTEIMDESILMVLASEPFGHSEGVHEPYRYGVSLA</sequence>
<dbReference type="InterPro" id="IPR008894">
    <property type="entry name" value="QdtA_cupin_dom"/>
</dbReference>
<dbReference type="Pfam" id="PF05523">
    <property type="entry name" value="FdtA"/>
    <property type="match status" value="1"/>
</dbReference>
<organism evidence="2">
    <name type="scientific">Dyadobacter sp. 676</name>
    <dbReference type="NCBI Taxonomy" id="3088362"/>
    <lineage>
        <taxon>Bacteria</taxon>
        <taxon>Pseudomonadati</taxon>
        <taxon>Bacteroidota</taxon>
        <taxon>Cytophagia</taxon>
        <taxon>Cytophagales</taxon>
        <taxon>Spirosomataceae</taxon>
        <taxon>Dyadobacter</taxon>
    </lineage>
</organism>
<dbReference type="InterPro" id="IPR011051">
    <property type="entry name" value="RmlC_Cupin_sf"/>
</dbReference>
<dbReference type="InterPro" id="IPR014710">
    <property type="entry name" value="RmlC-like_jellyroll"/>
</dbReference>
<dbReference type="AlphaFoldDB" id="A0AAU8FHQ7"/>
<proteinExistence type="predicted"/>
<feature type="domain" description="Sugar 3,4-ketoisomerase QdtA cupin" evidence="1">
    <location>
        <begin position="3"/>
        <end position="118"/>
    </location>
</feature>
<evidence type="ECO:0000259" key="1">
    <source>
        <dbReference type="Pfam" id="PF05523"/>
    </source>
</evidence>
<dbReference type="CDD" id="cd20292">
    <property type="entry name" value="cupin_QdtA-like"/>
    <property type="match status" value="1"/>
</dbReference>
<accession>A0AAU8FHQ7</accession>
<name>A0AAU8FHQ7_9BACT</name>
<reference evidence="2" key="1">
    <citation type="submission" date="2024-06" db="EMBL/GenBank/DDBJ databases">
        <title>Sequencing and assembly of the genome of Dyadobacter sp. strain 676, a symbiont of Cyamopsis tetragonoloba.</title>
        <authorList>
            <person name="Guro P."/>
            <person name="Sazanova A."/>
            <person name="Kuznetsova I."/>
            <person name="Belimov A."/>
            <person name="Safronova V."/>
        </authorList>
    </citation>
    <scope>NUCLEOTIDE SEQUENCE</scope>
    <source>
        <strain evidence="2">676</strain>
    </source>
</reference>
<dbReference type="Gene3D" id="2.60.120.10">
    <property type="entry name" value="Jelly Rolls"/>
    <property type="match status" value="1"/>
</dbReference>
<gene>
    <name evidence="2" type="ORF">ABV298_26175</name>
</gene>
<evidence type="ECO:0000313" key="2">
    <source>
        <dbReference type="EMBL" id="XCH23761.1"/>
    </source>
</evidence>
<dbReference type="SUPFAM" id="SSF51182">
    <property type="entry name" value="RmlC-like cupins"/>
    <property type="match status" value="1"/>
</dbReference>